<comment type="caution">
    <text evidence="1">The sequence shown here is derived from an EMBL/GenBank/DDBJ whole genome shotgun (WGS) entry which is preliminary data.</text>
</comment>
<dbReference type="EMBL" id="LAZR01018134">
    <property type="protein sequence ID" value="KKL97577.1"/>
    <property type="molecule type" value="Genomic_DNA"/>
</dbReference>
<accession>A0A0F9JEZ7</accession>
<sequence length="69" mass="8022">MSGEKEDMRKNEIHWAIFSGAILMPFTIRTTKRQAITDHLLNISVNGSYRTELLKSESCQKVVINKWKK</sequence>
<gene>
    <name evidence="1" type="ORF">LCGC14_1833100</name>
</gene>
<proteinExistence type="predicted"/>
<dbReference type="AlphaFoldDB" id="A0A0F9JEZ7"/>
<name>A0A0F9JEZ7_9ZZZZ</name>
<protein>
    <submittedName>
        <fullName evidence="1">Uncharacterized protein</fullName>
    </submittedName>
</protein>
<reference evidence="1" key="1">
    <citation type="journal article" date="2015" name="Nature">
        <title>Complex archaea that bridge the gap between prokaryotes and eukaryotes.</title>
        <authorList>
            <person name="Spang A."/>
            <person name="Saw J.H."/>
            <person name="Jorgensen S.L."/>
            <person name="Zaremba-Niedzwiedzka K."/>
            <person name="Martijn J."/>
            <person name="Lind A.E."/>
            <person name="van Eijk R."/>
            <person name="Schleper C."/>
            <person name="Guy L."/>
            <person name="Ettema T.J."/>
        </authorList>
    </citation>
    <scope>NUCLEOTIDE SEQUENCE</scope>
</reference>
<evidence type="ECO:0000313" key="1">
    <source>
        <dbReference type="EMBL" id="KKL97577.1"/>
    </source>
</evidence>
<organism evidence="1">
    <name type="scientific">marine sediment metagenome</name>
    <dbReference type="NCBI Taxonomy" id="412755"/>
    <lineage>
        <taxon>unclassified sequences</taxon>
        <taxon>metagenomes</taxon>
        <taxon>ecological metagenomes</taxon>
    </lineage>
</organism>